<dbReference type="Proteomes" id="UP000553343">
    <property type="component" value="Unassembled WGS sequence"/>
</dbReference>
<evidence type="ECO:0000259" key="4">
    <source>
        <dbReference type="PROSITE" id="PS50042"/>
    </source>
</evidence>
<organism evidence="6 7">
    <name type="scientific">Desulfobacter latus</name>
    <dbReference type="NCBI Taxonomy" id="2292"/>
    <lineage>
        <taxon>Bacteria</taxon>
        <taxon>Pseudomonadati</taxon>
        <taxon>Thermodesulfobacteriota</taxon>
        <taxon>Desulfobacteria</taxon>
        <taxon>Desulfobacterales</taxon>
        <taxon>Desulfobacteraceae</taxon>
        <taxon>Desulfobacter</taxon>
    </lineage>
</organism>
<dbReference type="AlphaFoldDB" id="A0A850TES0"/>
<dbReference type="InterPro" id="IPR000595">
    <property type="entry name" value="cNMP-bd_dom"/>
</dbReference>
<dbReference type="CDD" id="cd00038">
    <property type="entry name" value="CAP_ED"/>
    <property type="match status" value="1"/>
</dbReference>
<evidence type="ECO:0000256" key="3">
    <source>
        <dbReference type="ARBA" id="ARBA00023163"/>
    </source>
</evidence>
<dbReference type="InterPro" id="IPR018490">
    <property type="entry name" value="cNMP-bd_dom_sf"/>
</dbReference>
<keyword evidence="3" id="KW-0804">Transcription</keyword>
<evidence type="ECO:0000313" key="6">
    <source>
        <dbReference type="EMBL" id="NWH05926.1"/>
    </source>
</evidence>
<protein>
    <submittedName>
        <fullName evidence="6">Crp/Fnr family transcriptional regulator</fullName>
    </submittedName>
</protein>
<feature type="domain" description="Cyclic nucleotide-binding" evidence="4">
    <location>
        <begin position="10"/>
        <end position="130"/>
    </location>
</feature>
<evidence type="ECO:0000256" key="1">
    <source>
        <dbReference type="ARBA" id="ARBA00023015"/>
    </source>
</evidence>
<dbReference type="GO" id="GO:0003700">
    <property type="term" value="F:DNA-binding transcription factor activity"/>
    <property type="evidence" value="ECO:0007669"/>
    <property type="project" value="TreeGrafter"/>
</dbReference>
<dbReference type="GO" id="GO:0003677">
    <property type="term" value="F:DNA binding"/>
    <property type="evidence" value="ECO:0007669"/>
    <property type="project" value="UniProtKB-KW"/>
</dbReference>
<dbReference type="InterPro" id="IPR012318">
    <property type="entry name" value="HTH_CRP"/>
</dbReference>
<gene>
    <name evidence="6" type="ORF">HXW94_13175</name>
</gene>
<keyword evidence="2" id="KW-0238">DNA-binding</keyword>
<evidence type="ECO:0000259" key="5">
    <source>
        <dbReference type="PROSITE" id="PS51063"/>
    </source>
</evidence>
<dbReference type="SUPFAM" id="SSF46785">
    <property type="entry name" value="Winged helix' DNA-binding domain"/>
    <property type="match status" value="1"/>
</dbReference>
<evidence type="ECO:0000256" key="2">
    <source>
        <dbReference type="ARBA" id="ARBA00023125"/>
    </source>
</evidence>
<name>A0A850TES0_9BACT</name>
<dbReference type="InterPro" id="IPR036388">
    <property type="entry name" value="WH-like_DNA-bd_sf"/>
</dbReference>
<dbReference type="InterPro" id="IPR036390">
    <property type="entry name" value="WH_DNA-bd_sf"/>
</dbReference>
<dbReference type="PRINTS" id="PR00034">
    <property type="entry name" value="HTHCRP"/>
</dbReference>
<dbReference type="Gene3D" id="2.60.120.10">
    <property type="entry name" value="Jelly Rolls"/>
    <property type="match status" value="1"/>
</dbReference>
<dbReference type="SMART" id="SM00100">
    <property type="entry name" value="cNMP"/>
    <property type="match status" value="1"/>
</dbReference>
<dbReference type="EMBL" id="JACADJ010000051">
    <property type="protein sequence ID" value="NWH05926.1"/>
    <property type="molecule type" value="Genomic_DNA"/>
</dbReference>
<evidence type="ECO:0000313" key="7">
    <source>
        <dbReference type="Proteomes" id="UP000553343"/>
    </source>
</evidence>
<dbReference type="InterPro" id="IPR050397">
    <property type="entry name" value="Env_Response_Regulators"/>
</dbReference>
<dbReference type="Pfam" id="PF00027">
    <property type="entry name" value="cNMP_binding"/>
    <property type="match status" value="1"/>
</dbReference>
<dbReference type="Gene3D" id="1.10.10.10">
    <property type="entry name" value="Winged helix-like DNA-binding domain superfamily/Winged helix DNA-binding domain"/>
    <property type="match status" value="1"/>
</dbReference>
<dbReference type="PROSITE" id="PS50042">
    <property type="entry name" value="CNMP_BINDING_3"/>
    <property type="match status" value="1"/>
</dbReference>
<dbReference type="Pfam" id="PF13545">
    <property type="entry name" value="HTH_Crp_2"/>
    <property type="match status" value="1"/>
</dbReference>
<sequence>MEKYLHIIPLFSGLTKDQCRTLSDLAGELTVNKGKLIFQEGDRGEGFYIVAAGKIKVFKMSFEGKEQILHIYGPGHIFGEVPVFQGKSFPASAMALEPSTLLFLPRQAFVRQIEKSPALAMNMLADLSRRLREFTIQIENLSLKEVPARLAAYILTLAQEGTEHSQMSPLPPKRLPAVGVSLPVSKVQLASLIGTTPETISRVLKKMELGGFIKVDGKQILILDQKGMEKLSRTGRL</sequence>
<dbReference type="SUPFAM" id="SSF51206">
    <property type="entry name" value="cAMP-binding domain-like"/>
    <property type="match status" value="1"/>
</dbReference>
<feature type="domain" description="HTH crp-type" evidence="5">
    <location>
        <begin position="144"/>
        <end position="226"/>
    </location>
</feature>
<dbReference type="PANTHER" id="PTHR24567">
    <property type="entry name" value="CRP FAMILY TRANSCRIPTIONAL REGULATORY PROTEIN"/>
    <property type="match status" value="1"/>
</dbReference>
<dbReference type="InterPro" id="IPR014710">
    <property type="entry name" value="RmlC-like_jellyroll"/>
</dbReference>
<dbReference type="SMART" id="SM00419">
    <property type="entry name" value="HTH_CRP"/>
    <property type="match status" value="1"/>
</dbReference>
<reference evidence="6 7" key="1">
    <citation type="submission" date="2020-06" db="EMBL/GenBank/DDBJ databases">
        <title>High-quality draft genome of sulfate reducer Desulfobacter latus type strain AcrS2 isolated from marine sediment.</title>
        <authorList>
            <person name="Hoppe M."/>
            <person name="Larsen C.K."/>
            <person name="Marshall I.P.G."/>
            <person name="Schramm A."/>
            <person name="Marietou A.G."/>
        </authorList>
    </citation>
    <scope>NUCLEOTIDE SEQUENCE [LARGE SCALE GENOMIC DNA]</scope>
    <source>
        <strain evidence="6 7">AcRS2</strain>
    </source>
</reference>
<dbReference type="GO" id="GO:0005829">
    <property type="term" value="C:cytosol"/>
    <property type="evidence" value="ECO:0007669"/>
    <property type="project" value="TreeGrafter"/>
</dbReference>
<keyword evidence="7" id="KW-1185">Reference proteome</keyword>
<proteinExistence type="predicted"/>
<comment type="caution">
    <text evidence="6">The sequence shown here is derived from an EMBL/GenBank/DDBJ whole genome shotgun (WGS) entry which is preliminary data.</text>
</comment>
<keyword evidence="1" id="KW-0805">Transcription regulation</keyword>
<accession>A0A850TES0</accession>
<dbReference type="PROSITE" id="PS51063">
    <property type="entry name" value="HTH_CRP_2"/>
    <property type="match status" value="1"/>
</dbReference>
<dbReference type="PANTHER" id="PTHR24567:SF68">
    <property type="entry name" value="DNA-BINDING TRANSCRIPTIONAL DUAL REGULATOR CRP"/>
    <property type="match status" value="1"/>
</dbReference>